<sequence>MLGGGGEQQPQPRVGDHGGRRLVELLAAAVGVAGDGSGNRPVWCRRRGEVRWSPFDALPLAAREALGRPHARHDEAPTEPLPRGGHDLLGELEGRHPHDDPVGRARPAASASQSHRLLVGW</sequence>
<accession>A0AC61U7E3</accession>
<dbReference type="Proteomes" id="UP001059663">
    <property type="component" value="Chromosome"/>
</dbReference>
<evidence type="ECO:0000313" key="2">
    <source>
        <dbReference type="Proteomes" id="UP001059663"/>
    </source>
</evidence>
<reference evidence="1" key="1">
    <citation type="submission" date="2021-11" db="EMBL/GenBank/DDBJ databases">
        <title>Study of the species diversity of bacterial strains isolated from a unique natural object - Shulgan-Tash cave (Bashkiria).</title>
        <authorList>
            <person name="Sazanova A.L."/>
            <person name="Chirak E.R."/>
            <person name="Safronova V.I."/>
        </authorList>
    </citation>
    <scope>NUCLEOTIDE SEQUENCE</scope>
    <source>
        <strain evidence="1">P1</strain>
    </source>
</reference>
<proteinExistence type="predicted"/>
<name>A0AC61U7E3_9MICO</name>
<dbReference type="EMBL" id="CP087977">
    <property type="protein sequence ID" value="UUZ45961.1"/>
    <property type="molecule type" value="Genomic_DNA"/>
</dbReference>
<gene>
    <name evidence="1" type="ORF">LP422_08825</name>
</gene>
<organism evidence="1 2">
    <name type="scientific">Janibacter limosus</name>
    <dbReference type="NCBI Taxonomy" id="53458"/>
    <lineage>
        <taxon>Bacteria</taxon>
        <taxon>Bacillati</taxon>
        <taxon>Actinomycetota</taxon>
        <taxon>Actinomycetes</taxon>
        <taxon>Micrococcales</taxon>
        <taxon>Intrasporangiaceae</taxon>
        <taxon>Janibacter</taxon>
    </lineage>
</organism>
<evidence type="ECO:0000313" key="1">
    <source>
        <dbReference type="EMBL" id="UUZ45961.1"/>
    </source>
</evidence>
<protein>
    <submittedName>
        <fullName evidence="1">Uncharacterized protein</fullName>
    </submittedName>
</protein>